<comment type="subcellular location">
    <subcellularLocation>
        <location evidence="1">Cell membrane</location>
        <topology evidence="1">Multi-pass membrane protein</topology>
    </subcellularLocation>
</comment>
<proteinExistence type="predicted"/>
<dbReference type="PANTHER" id="PTHR23517:SF2">
    <property type="entry name" value="MULTIDRUG RESISTANCE PROTEIN MDTH"/>
    <property type="match status" value="1"/>
</dbReference>
<feature type="transmembrane region" description="Helical" evidence="7">
    <location>
        <begin position="143"/>
        <end position="165"/>
    </location>
</feature>
<feature type="transmembrane region" description="Helical" evidence="7">
    <location>
        <begin position="233"/>
        <end position="255"/>
    </location>
</feature>
<feature type="transmembrane region" description="Helical" evidence="7">
    <location>
        <begin position="386"/>
        <end position="409"/>
    </location>
</feature>
<feature type="domain" description="Major facilitator superfamily (MFS) profile" evidence="8">
    <location>
        <begin position="19"/>
        <end position="409"/>
    </location>
</feature>
<dbReference type="InterPro" id="IPR050171">
    <property type="entry name" value="MFS_Transporters"/>
</dbReference>
<evidence type="ECO:0000313" key="9">
    <source>
        <dbReference type="EMBL" id="SFP97799.1"/>
    </source>
</evidence>
<dbReference type="AlphaFoldDB" id="A0A1I5URE8"/>
<feature type="transmembrane region" description="Helical" evidence="7">
    <location>
        <begin position="54"/>
        <end position="72"/>
    </location>
</feature>
<dbReference type="Pfam" id="PF07690">
    <property type="entry name" value="MFS_1"/>
    <property type="match status" value="2"/>
</dbReference>
<dbReference type="InterPro" id="IPR020846">
    <property type="entry name" value="MFS_dom"/>
</dbReference>
<dbReference type="InterPro" id="IPR011701">
    <property type="entry name" value="MFS"/>
</dbReference>
<keyword evidence="5 7" id="KW-1133">Transmembrane helix</keyword>
<evidence type="ECO:0000256" key="3">
    <source>
        <dbReference type="ARBA" id="ARBA00022475"/>
    </source>
</evidence>
<gene>
    <name evidence="9" type="ORF">SAMN05421854_10864</name>
</gene>
<dbReference type="Proteomes" id="UP000199137">
    <property type="component" value="Unassembled WGS sequence"/>
</dbReference>
<accession>A0A1I5URE8</accession>
<evidence type="ECO:0000256" key="6">
    <source>
        <dbReference type="ARBA" id="ARBA00023136"/>
    </source>
</evidence>
<feature type="transmembrane region" description="Helical" evidence="7">
    <location>
        <begin position="267"/>
        <end position="286"/>
    </location>
</feature>
<evidence type="ECO:0000256" key="7">
    <source>
        <dbReference type="SAM" id="Phobius"/>
    </source>
</evidence>
<evidence type="ECO:0000256" key="4">
    <source>
        <dbReference type="ARBA" id="ARBA00022692"/>
    </source>
</evidence>
<feature type="transmembrane region" description="Helical" evidence="7">
    <location>
        <begin position="171"/>
        <end position="190"/>
    </location>
</feature>
<dbReference type="STRING" id="112413.SAMN05421854_10864"/>
<keyword evidence="2" id="KW-0813">Transport</keyword>
<evidence type="ECO:0000259" key="8">
    <source>
        <dbReference type="PROSITE" id="PS50850"/>
    </source>
</evidence>
<evidence type="ECO:0000313" key="10">
    <source>
        <dbReference type="Proteomes" id="UP000199137"/>
    </source>
</evidence>
<keyword evidence="4 7" id="KW-0812">Transmembrane</keyword>
<feature type="transmembrane region" description="Helical" evidence="7">
    <location>
        <begin position="298"/>
        <end position="315"/>
    </location>
</feature>
<feature type="transmembrane region" description="Helical" evidence="7">
    <location>
        <begin position="20"/>
        <end position="42"/>
    </location>
</feature>
<evidence type="ECO:0000256" key="1">
    <source>
        <dbReference type="ARBA" id="ARBA00004651"/>
    </source>
</evidence>
<keyword evidence="3" id="KW-1003">Cell membrane</keyword>
<organism evidence="9 10">
    <name type="scientific">Amycolatopsis rubida</name>
    <dbReference type="NCBI Taxonomy" id="112413"/>
    <lineage>
        <taxon>Bacteria</taxon>
        <taxon>Bacillati</taxon>
        <taxon>Actinomycetota</taxon>
        <taxon>Actinomycetes</taxon>
        <taxon>Pseudonocardiales</taxon>
        <taxon>Pseudonocardiaceae</taxon>
        <taxon>Amycolatopsis</taxon>
    </lineage>
</organism>
<keyword evidence="6 7" id="KW-0472">Membrane</keyword>
<sequence length="418" mass="43785">MAVEEHPSVIQTLRGMSRPVWLLLIGTLINRLGSFLQVYLVLYLTDRGFSTASTGFALGAFGVGTVVGVIIGGSVSDRLGYRHTIVGSMLVAGVLTVVLPHLTNIAAVVGVVGAVGLTSQAYRPAASALLIDLTPPERHIMVFAAYRLAYNVGTVAGPLLGALLITYSYEAMFYCNAIALVAFGLLAFSLPKHSEVAHASPSGDSEEVADARESPETAGRPASYLAVLTDTRFIVFNIAMILGGMVYIQSISTLALQVTAAGHAPGFYAALLSINAFVITCLELPITRFVQRMTDRATVALGNILVGAGMMLYLAGPSAAVLVVATLVWTAGEMVGTPTITAYPGRIAPPRLRGRYIALSEFATQVGYAAGPALGVALWAVWPAGVWWLCGALTVLAVFGSSVSMPGAADRNRQPLDS</sequence>
<evidence type="ECO:0000256" key="2">
    <source>
        <dbReference type="ARBA" id="ARBA00022448"/>
    </source>
</evidence>
<dbReference type="GO" id="GO:0022857">
    <property type="term" value="F:transmembrane transporter activity"/>
    <property type="evidence" value="ECO:0007669"/>
    <property type="project" value="InterPro"/>
</dbReference>
<dbReference type="EMBL" id="FOWC01000008">
    <property type="protein sequence ID" value="SFP97799.1"/>
    <property type="molecule type" value="Genomic_DNA"/>
</dbReference>
<name>A0A1I5URE8_9PSEU</name>
<evidence type="ECO:0000256" key="5">
    <source>
        <dbReference type="ARBA" id="ARBA00022989"/>
    </source>
</evidence>
<dbReference type="OrthoDB" id="4042314at2"/>
<protein>
    <submittedName>
        <fullName evidence="9">Predicted arabinose efflux permease, MFS family</fullName>
    </submittedName>
</protein>
<dbReference type="Gene3D" id="1.20.1250.20">
    <property type="entry name" value="MFS general substrate transporter like domains"/>
    <property type="match status" value="1"/>
</dbReference>
<dbReference type="PANTHER" id="PTHR23517">
    <property type="entry name" value="RESISTANCE PROTEIN MDTM, PUTATIVE-RELATED-RELATED"/>
    <property type="match status" value="1"/>
</dbReference>
<dbReference type="GO" id="GO:0005886">
    <property type="term" value="C:plasma membrane"/>
    <property type="evidence" value="ECO:0007669"/>
    <property type="project" value="UniProtKB-SubCell"/>
</dbReference>
<reference evidence="9 10" key="1">
    <citation type="submission" date="2016-10" db="EMBL/GenBank/DDBJ databases">
        <authorList>
            <person name="de Groot N.N."/>
        </authorList>
    </citation>
    <scope>NUCLEOTIDE SEQUENCE [LARGE SCALE GENOMIC DNA]</scope>
    <source>
        <strain evidence="9 10">DSM 44637</strain>
    </source>
</reference>
<dbReference type="InterPro" id="IPR036259">
    <property type="entry name" value="MFS_trans_sf"/>
</dbReference>
<dbReference type="SUPFAM" id="SSF103473">
    <property type="entry name" value="MFS general substrate transporter"/>
    <property type="match status" value="1"/>
</dbReference>
<dbReference type="PROSITE" id="PS50850">
    <property type="entry name" value="MFS"/>
    <property type="match status" value="1"/>
</dbReference>